<evidence type="ECO:0000313" key="8">
    <source>
        <dbReference type="Proteomes" id="UP001152797"/>
    </source>
</evidence>
<dbReference type="AlphaFoldDB" id="A0A9P1CG92"/>
<feature type="domain" description="NAD(P)-binding" evidence="5">
    <location>
        <begin position="1"/>
        <end position="117"/>
    </location>
</feature>
<comment type="cofactor">
    <cofactor evidence="1">
        <name>NADP(+)</name>
        <dbReference type="ChEBI" id="CHEBI:58349"/>
    </cofactor>
</comment>
<dbReference type="PANTHER" id="PTHR43715:SF1">
    <property type="entry name" value="GDP-MANNOSE 4,6 DEHYDRATASE"/>
    <property type="match status" value="1"/>
</dbReference>
<evidence type="ECO:0000313" key="7">
    <source>
        <dbReference type="EMBL" id="CAL1143868.1"/>
    </source>
</evidence>
<evidence type="ECO:0000256" key="2">
    <source>
        <dbReference type="ARBA" id="ARBA00009263"/>
    </source>
</evidence>
<keyword evidence="4" id="KW-0456">Lyase</keyword>
<evidence type="ECO:0000313" key="6">
    <source>
        <dbReference type="EMBL" id="CAI3990493.1"/>
    </source>
</evidence>
<dbReference type="EC" id="4.2.1.47" evidence="3"/>
<dbReference type="EMBL" id="CAMXCT010001484">
    <property type="protein sequence ID" value="CAI3990493.1"/>
    <property type="molecule type" value="Genomic_DNA"/>
</dbReference>
<dbReference type="PANTHER" id="PTHR43715">
    <property type="entry name" value="GDP-MANNOSE 4,6-DEHYDRATASE"/>
    <property type="match status" value="1"/>
</dbReference>
<organism evidence="6">
    <name type="scientific">Cladocopium goreaui</name>
    <dbReference type="NCBI Taxonomy" id="2562237"/>
    <lineage>
        <taxon>Eukaryota</taxon>
        <taxon>Sar</taxon>
        <taxon>Alveolata</taxon>
        <taxon>Dinophyceae</taxon>
        <taxon>Suessiales</taxon>
        <taxon>Symbiodiniaceae</taxon>
        <taxon>Cladocopium</taxon>
    </lineage>
</organism>
<sequence length="144" mass="16552">NLDSKRDWGHAKDYVRMMWMMLQCEKPDDFVVATNKQYSVRDLVTLCFEMVGRPVVWRGEGLQKEGVDEKTGDVLVQVSEKYFRPTEVETLLGNPAKAAAKLGWKPEISFKELIYEMLECDMKQVGLSLPAGAKDILKRQDQYC</sequence>
<dbReference type="SUPFAM" id="SSF51735">
    <property type="entry name" value="NAD(P)-binding Rossmann-fold domains"/>
    <property type="match status" value="1"/>
</dbReference>
<evidence type="ECO:0000256" key="1">
    <source>
        <dbReference type="ARBA" id="ARBA00001937"/>
    </source>
</evidence>
<protein>
    <recommendedName>
        <fullName evidence="3">GDP-mannose 4,6-dehydratase</fullName>
        <ecNumber evidence="3">4.2.1.47</ecNumber>
    </recommendedName>
</protein>
<reference evidence="7" key="2">
    <citation type="submission" date="2024-04" db="EMBL/GenBank/DDBJ databases">
        <authorList>
            <person name="Chen Y."/>
            <person name="Shah S."/>
            <person name="Dougan E. K."/>
            <person name="Thang M."/>
            <person name="Chan C."/>
        </authorList>
    </citation>
    <scope>NUCLEOTIDE SEQUENCE [LARGE SCALE GENOMIC DNA]</scope>
</reference>
<dbReference type="Gene3D" id="3.90.25.10">
    <property type="entry name" value="UDP-galactose 4-epimerase, domain 1"/>
    <property type="match status" value="1"/>
</dbReference>
<dbReference type="InterPro" id="IPR036291">
    <property type="entry name" value="NAD(P)-bd_dom_sf"/>
</dbReference>
<comment type="similarity">
    <text evidence="2">Belongs to the NAD(P)-dependent epimerase/dehydratase family. GDP-mannose 4,6-dehydratase subfamily.</text>
</comment>
<reference evidence="6" key="1">
    <citation type="submission" date="2022-10" db="EMBL/GenBank/DDBJ databases">
        <authorList>
            <person name="Chen Y."/>
            <person name="Dougan E. K."/>
            <person name="Chan C."/>
            <person name="Rhodes N."/>
            <person name="Thang M."/>
        </authorList>
    </citation>
    <scope>NUCLEOTIDE SEQUENCE</scope>
</reference>
<dbReference type="InterPro" id="IPR016040">
    <property type="entry name" value="NAD(P)-bd_dom"/>
</dbReference>
<dbReference type="Pfam" id="PF16363">
    <property type="entry name" value="GDP_Man_Dehyd"/>
    <property type="match status" value="1"/>
</dbReference>
<dbReference type="EMBL" id="CAMXCT030001484">
    <property type="protein sequence ID" value="CAL4777805.1"/>
    <property type="molecule type" value="Genomic_DNA"/>
</dbReference>
<proteinExistence type="inferred from homology"/>
<dbReference type="OrthoDB" id="10253554at2759"/>
<dbReference type="EMBL" id="CAMXCT020001484">
    <property type="protein sequence ID" value="CAL1143868.1"/>
    <property type="molecule type" value="Genomic_DNA"/>
</dbReference>
<dbReference type="Proteomes" id="UP001152797">
    <property type="component" value="Unassembled WGS sequence"/>
</dbReference>
<name>A0A9P1CG92_9DINO</name>
<evidence type="ECO:0000256" key="4">
    <source>
        <dbReference type="ARBA" id="ARBA00023239"/>
    </source>
</evidence>
<dbReference type="GO" id="GO:0042351">
    <property type="term" value="P:'de novo' GDP-L-fucose biosynthetic process"/>
    <property type="evidence" value="ECO:0007669"/>
    <property type="project" value="TreeGrafter"/>
</dbReference>
<comment type="caution">
    <text evidence="6">The sequence shown here is derived from an EMBL/GenBank/DDBJ whole genome shotgun (WGS) entry which is preliminary data.</text>
</comment>
<evidence type="ECO:0000259" key="5">
    <source>
        <dbReference type="Pfam" id="PF16363"/>
    </source>
</evidence>
<evidence type="ECO:0000256" key="3">
    <source>
        <dbReference type="ARBA" id="ARBA00011989"/>
    </source>
</evidence>
<dbReference type="InterPro" id="IPR006368">
    <property type="entry name" value="GDP_Man_deHydtase"/>
</dbReference>
<dbReference type="Gene3D" id="3.40.50.720">
    <property type="entry name" value="NAD(P)-binding Rossmann-like Domain"/>
    <property type="match status" value="1"/>
</dbReference>
<feature type="non-terminal residue" evidence="6">
    <location>
        <position position="1"/>
    </location>
</feature>
<dbReference type="GO" id="GO:0008446">
    <property type="term" value="F:GDP-mannose 4,6-dehydratase activity"/>
    <property type="evidence" value="ECO:0007669"/>
    <property type="project" value="UniProtKB-EC"/>
</dbReference>
<keyword evidence="8" id="KW-1185">Reference proteome</keyword>
<gene>
    <name evidence="6" type="ORF">C1SCF055_LOCUS17477</name>
</gene>
<accession>A0A9P1CG92</accession>